<evidence type="ECO:0000256" key="1">
    <source>
        <dbReference type="ARBA" id="ARBA00004496"/>
    </source>
</evidence>
<dbReference type="InterPro" id="IPR050687">
    <property type="entry name" value="Dynein_IC"/>
</dbReference>
<comment type="caution">
    <text evidence="7">The sequence shown here is derived from an EMBL/GenBank/DDBJ whole genome shotgun (WGS) entry which is preliminary data.</text>
</comment>
<dbReference type="SMART" id="SM00320">
    <property type="entry name" value="WD40"/>
    <property type="match status" value="6"/>
</dbReference>
<accession>A0A9P5G573</accession>
<feature type="compositionally biased region" description="Low complexity" evidence="6">
    <location>
        <begin position="8"/>
        <end position="25"/>
    </location>
</feature>
<evidence type="ECO:0000256" key="6">
    <source>
        <dbReference type="SAM" id="MobiDB-lite"/>
    </source>
</evidence>
<dbReference type="InterPro" id="IPR015943">
    <property type="entry name" value="WD40/YVTN_repeat-like_dom_sf"/>
</dbReference>
<comment type="subcellular location">
    <subcellularLocation>
        <location evidence="1">Cytoplasm</location>
    </subcellularLocation>
</comment>
<feature type="compositionally biased region" description="Low complexity" evidence="6">
    <location>
        <begin position="621"/>
        <end position="631"/>
    </location>
</feature>
<dbReference type="EMBL" id="QQZK01000060">
    <property type="protein sequence ID" value="KAF5099366.1"/>
    <property type="molecule type" value="Genomic_DNA"/>
</dbReference>
<evidence type="ECO:0000313" key="8">
    <source>
        <dbReference type="Proteomes" id="UP000750522"/>
    </source>
</evidence>
<dbReference type="Gene3D" id="2.130.10.10">
    <property type="entry name" value="YVTN repeat-like/Quinoprotein amine dehydrogenase"/>
    <property type="match status" value="2"/>
</dbReference>
<keyword evidence="3 5" id="KW-0853">WD repeat</keyword>
<protein>
    <submittedName>
        <fullName evidence="7">Uncharacterized protein</fullName>
    </submittedName>
</protein>
<dbReference type="Proteomes" id="UP000750522">
    <property type="component" value="Unassembled WGS sequence"/>
</dbReference>
<dbReference type="InterPro" id="IPR001680">
    <property type="entry name" value="WD40_rpt"/>
</dbReference>
<reference evidence="7" key="2">
    <citation type="submission" date="2020-01" db="EMBL/GenBank/DDBJ databases">
        <authorList>
            <person name="Perkins V."/>
            <person name="Lessard M.-H."/>
            <person name="Dugat-Bony E."/>
            <person name="Frenette M."/>
            <person name="Labrie S."/>
        </authorList>
    </citation>
    <scope>NUCLEOTIDE SEQUENCE</scope>
    <source>
        <strain evidence="7">LMA-70</strain>
    </source>
</reference>
<dbReference type="GO" id="GO:0005737">
    <property type="term" value="C:cytoplasm"/>
    <property type="evidence" value="ECO:0007669"/>
    <property type="project" value="UniProtKB-SubCell"/>
</dbReference>
<feature type="region of interest" description="Disordered" evidence="6">
    <location>
        <begin position="1"/>
        <end position="46"/>
    </location>
</feature>
<dbReference type="GO" id="GO:0010970">
    <property type="term" value="P:transport along microtubule"/>
    <property type="evidence" value="ECO:0007669"/>
    <property type="project" value="TreeGrafter"/>
</dbReference>
<dbReference type="SUPFAM" id="SSF50978">
    <property type="entry name" value="WD40 repeat-like"/>
    <property type="match status" value="1"/>
</dbReference>
<dbReference type="GO" id="GO:0045503">
    <property type="term" value="F:dynein light chain binding"/>
    <property type="evidence" value="ECO:0007669"/>
    <property type="project" value="TreeGrafter"/>
</dbReference>
<proteinExistence type="predicted"/>
<evidence type="ECO:0000256" key="4">
    <source>
        <dbReference type="ARBA" id="ARBA00022737"/>
    </source>
</evidence>
<dbReference type="PANTHER" id="PTHR12442">
    <property type="entry name" value="DYNEIN INTERMEDIATE CHAIN"/>
    <property type="match status" value="1"/>
</dbReference>
<evidence type="ECO:0000256" key="2">
    <source>
        <dbReference type="ARBA" id="ARBA00022490"/>
    </source>
</evidence>
<name>A0A9P5G573_GEOCN</name>
<feature type="compositionally biased region" description="Low complexity" evidence="6">
    <location>
        <begin position="32"/>
        <end position="46"/>
    </location>
</feature>
<evidence type="ECO:0000313" key="7">
    <source>
        <dbReference type="EMBL" id="KAF5099366.1"/>
    </source>
</evidence>
<dbReference type="PANTHER" id="PTHR12442:SF22">
    <property type="entry name" value="CYTOPLASMIC DYNEIN 1 INTERMEDIATE CHAIN-RELATED"/>
    <property type="match status" value="1"/>
</dbReference>
<sequence>MIPIPVTPISGIGRPSSSRGASALSHHSDIRSNSPAISEPSSSSKSTFTVFPVFDVPPARKAAGNASGSAAVVTYSKEVQTAPYEDGDYDEDDYGADEVVYKGSELELLRNSIRQEIEAEIARASRSKDTQQQQRQDGNENDKQVVDNIEITLAEDSELDQLATDPAFDQFLDQSLKVVGRAVAATHRYDITIDYRTAVDGNTAAQLGDRRRPVVEIAQFHSPHSVGRAVTALDWSPHFPELLASAHTEKRGDPHAPKGLVQIWNLNGSPSQPEYVFTAVSDVLAVKFSQFDAHVVFGTCYNGQVLTWDLRRLRRGGTGINANTASGEAVLASPVNGHGHAHPVYSVEVTGTQNAHNLVTASTDGLVCTWTPDLLEQPQDKLVLMAPPPVIGLPGGMGSTVGSSGSSMAGAGTSVRNDEIAPTQLAISPRDSSRFVVGTEEGALYQCSRFGQAGSRAGVDPRGAYRAHAAPVTSLDFHSPRGAVDFSDLLLSSSLDWSVKLWKIRPFTGPLAAGGSGKTDLNSLEPLLDLVRDHEVYDVAWSGFHPAVFASVDGSGHLELWDLARDIEVPIARVKPSSSASAATTSSTKLSFNDSYLERPLNRVAWEKTAGTPLVASAATTANNADGTNSSGINNDIDDESPSSVGGSGRRVVVGGLDGRVTVFELDGEVFASPRPADWVEIEKRLAQLERIGGAGALF</sequence>
<evidence type="ECO:0000256" key="5">
    <source>
        <dbReference type="PROSITE-ProRule" id="PRU00221"/>
    </source>
</evidence>
<dbReference type="InterPro" id="IPR036322">
    <property type="entry name" value="WD40_repeat_dom_sf"/>
</dbReference>
<feature type="repeat" description="WD" evidence="5">
    <location>
        <begin position="465"/>
        <end position="505"/>
    </location>
</feature>
<dbReference type="PROSITE" id="PS50082">
    <property type="entry name" value="WD_REPEATS_2"/>
    <property type="match status" value="1"/>
</dbReference>
<organism evidence="7 8">
    <name type="scientific">Geotrichum candidum</name>
    <name type="common">Oospora lactis</name>
    <name type="synonym">Dipodascus geotrichum</name>
    <dbReference type="NCBI Taxonomy" id="1173061"/>
    <lineage>
        <taxon>Eukaryota</taxon>
        <taxon>Fungi</taxon>
        <taxon>Dikarya</taxon>
        <taxon>Ascomycota</taxon>
        <taxon>Saccharomycotina</taxon>
        <taxon>Dipodascomycetes</taxon>
        <taxon>Dipodascales</taxon>
        <taxon>Dipodascaceae</taxon>
        <taxon>Geotrichum</taxon>
    </lineage>
</organism>
<reference evidence="7" key="1">
    <citation type="journal article" date="2020" name="Front. Microbiol.">
        <title>Phenotypic and Genetic Characterization of the Cheese Ripening Yeast Geotrichum candidum.</title>
        <authorList>
            <person name="Perkins V."/>
            <person name="Vignola S."/>
            <person name="Lessard M.H."/>
            <person name="Plante P.L."/>
            <person name="Corbeil J."/>
            <person name="Dugat-Bony E."/>
            <person name="Frenette M."/>
            <person name="Labrie S."/>
        </authorList>
    </citation>
    <scope>NUCLEOTIDE SEQUENCE</scope>
    <source>
        <strain evidence="7">LMA-70</strain>
    </source>
</reference>
<dbReference type="Pfam" id="PF00400">
    <property type="entry name" value="WD40"/>
    <property type="match status" value="1"/>
</dbReference>
<dbReference type="GO" id="GO:0045504">
    <property type="term" value="F:dynein heavy chain binding"/>
    <property type="evidence" value="ECO:0007669"/>
    <property type="project" value="TreeGrafter"/>
</dbReference>
<keyword evidence="2" id="KW-0963">Cytoplasm</keyword>
<evidence type="ECO:0000256" key="3">
    <source>
        <dbReference type="ARBA" id="ARBA00022574"/>
    </source>
</evidence>
<feature type="region of interest" description="Disordered" evidence="6">
    <location>
        <begin position="123"/>
        <end position="145"/>
    </location>
</feature>
<feature type="region of interest" description="Disordered" evidence="6">
    <location>
        <begin position="621"/>
        <end position="650"/>
    </location>
</feature>
<dbReference type="AlphaFoldDB" id="A0A9P5G573"/>
<dbReference type="GO" id="GO:0005868">
    <property type="term" value="C:cytoplasmic dynein complex"/>
    <property type="evidence" value="ECO:0007669"/>
    <property type="project" value="TreeGrafter"/>
</dbReference>
<keyword evidence="4" id="KW-0677">Repeat</keyword>
<gene>
    <name evidence="7" type="ORF">DV451_003022</name>
</gene>